<proteinExistence type="predicted"/>
<feature type="domain" description="IQCH-like ATP-grasp" evidence="1">
    <location>
        <begin position="662"/>
        <end position="898"/>
    </location>
</feature>
<gene>
    <name evidence="2" type="primary">IQCH</name>
</gene>
<reference evidence="2 3" key="1">
    <citation type="journal article" date="2011" name="Proc. Natl. Acad. Sci. U.S.A.">
        <title>Genetic diversity and population structure of the endangered marsupial Sarcophilus harrisii (Tasmanian devil).</title>
        <authorList>
            <person name="Miller W."/>
            <person name="Hayes V.M."/>
            <person name="Ratan A."/>
            <person name="Petersen D.C."/>
            <person name="Wittekindt N.E."/>
            <person name="Miller J."/>
            <person name="Walenz B."/>
            <person name="Knight J."/>
            <person name="Qi J."/>
            <person name="Zhao F."/>
            <person name="Wang Q."/>
            <person name="Bedoya-Reina O.C."/>
            <person name="Katiyar N."/>
            <person name="Tomsho L.P."/>
            <person name="Kasson L.M."/>
            <person name="Hardie R.A."/>
            <person name="Woodbridge P."/>
            <person name="Tindall E.A."/>
            <person name="Bertelsen M.F."/>
            <person name="Dixon D."/>
            <person name="Pyecroft S."/>
            <person name="Helgen K.M."/>
            <person name="Lesk A.M."/>
            <person name="Pringle T.H."/>
            <person name="Patterson N."/>
            <person name="Zhang Y."/>
            <person name="Kreiss A."/>
            <person name="Woods G.M."/>
            <person name="Jones M.E."/>
            <person name="Schuster S.C."/>
        </authorList>
    </citation>
    <scope>NUCLEOTIDE SEQUENCE [LARGE SCALE GENOMIC DNA]</scope>
</reference>
<sequence>MAEESGSCDPIGTILVKVQDDLYQLKRDLHIARDGKELIDIQALEKAIERTKLGIRVHVENYLSTISHRVLTTTVVDSEICDKEPSKELHPVGVPQKAFLFPQESVGKKWQGKKEGKDIPFISPGTKLKTELHLKILHDPEHAYHRAAVNQSYGISLPFINKRKPGRVQLQKIIKGTTVENLGILTSHRKNPYLTPLPILEKDAKKGILSMIQRGLIPPAAKITFETPPIIPKTAFLHSYKQPKTKSRRKFGKALPVINIDNVELPKPRDLEVKIPPITGERGPPSSSSFSSILKTQSITKPKVAHGVKSKIVPPTLISPQPLQKSPMDYDFFIYNGVIDPEAEDFLAFKEHFCLSWGNIFSLLEHIEKFLKDYAIPEVKIKGKNLIALLPDFELNSRPTKLDLLSALENPTYILKLINQPGRRYQGQGGIEEAIIKIQATWRCYMAKKTYSLFREQKWASGVIAINWLLHGHKARIKKILKEVRERHLENFHKRAKHLAANWNRIRTSRRTIIHIPSLGYTKYVRENAVDFHVQQNLQLGRLCDILDANVEVIYICPFHPPDELLGYYNTLLGLQPAVITGNPKDIGDPKDRFRILSPEAIDFFPGHCMCLASHLKYSPQTIKRIKNLIQGKDAYIVGGLIHKDDLAVADMLNVPILGSEPEVAQLYSTKSGSKRIFASAHVPVPPGVYDVYNYPQVLECLSRLIIDNLIVQRWIFKVDNETGANGTAFCDIISHLKCYNWVIQQSRKYGVRNWNKKWAHEPALERISEELAGILAQHAQLVNEKRFPSWAKFLRTFLSQGGVIEAFPPAETVTNLTVDMLIEPTGEIKMLSTGDQIHADGPLVSSGNTIPQSSVDPEVLNSLCFQIGNACKERNIVGYFSIDLVTFIHPETLEQQIDKSIRYALTTNNLFHTNLSLIFHSVFLRMCKAHGIGFNVEEKQGTIFILFETQKRYRLGVLTIGEDLQGVLMTFAHNLFIIHQEISSPNMQGETNFKRFVNDIETVLGITAENKIKFEEQAAKTENDLI</sequence>
<name>A0A7N4PVL1_SARHA</name>
<reference evidence="2" key="3">
    <citation type="submission" date="2025-09" db="UniProtKB">
        <authorList>
            <consortium name="Ensembl"/>
        </authorList>
    </citation>
    <scope>IDENTIFICATION</scope>
</reference>
<dbReference type="InterPro" id="IPR056855">
    <property type="entry name" value="ATP-grasp_IQCH"/>
</dbReference>
<dbReference type="Pfam" id="PF24923">
    <property type="entry name" value="ATP-grasp_IQCH"/>
    <property type="match status" value="1"/>
</dbReference>
<dbReference type="GeneTree" id="ENSGT00390000008908"/>
<dbReference type="PROSITE" id="PS50096">
    <property type="entry name" value="IQ"/>
    <property type="match status" value="1"/>
</dbReference>
<dbReference type="InterPro" id="IPR000048">
    <property type="entry name" value="IQ_motif_EF-hand-BS"/>
</dbReference>
<dbReference type="PANTHER" id="PTHR14465:SF0">
    <property type="entry name" value="IQ DOMAIN-CONTAINING PROTEIN H"/>
    <property type="match status" value="1"/>
</dbReference>
<dbReference type="InterPro" id="IPR038752">
    <property type="entry name" value="IQCH"/>
</dbReference>
<evidence type="ECO:0000259" key="1">
    <source>
        <dbReference type="Pfam" id="PF24923"/>
    </source>
</evidence>
<evidence type="ECO:0000313" key="2">
    <source>
        <dbReference type="Ensembl" id="ENSSHAP00000042584.1"/>
    </source>
</evidence>
<protein>
    <submittedName>
        <fullName evidence="2">IQ motif containing H</fullName>
    </submittedName>
</protein>
<evidence type="ECO:0000313" key="3">
    <source>
        <dbReference type="Proteomes" id="UP000007648"/>
    </source>
</evidence>
<dbReference type="Pfam" id="PF00612">
    <property type="entry name" value="IQ"/>
    <property type="match status" value="1"/>
</dbReference>
<dbReference type="PANTHER" id="PTHR14465">
    <property type="entry name" value="IQ DOMAIN-CONTAINING PROTEIN H"/>
    <property type="match status" value="1"/>
</dbReference>
<dbReference type="Proteomes" id="UP000007648">
    <property type="component" value="Unassembled WGS sequence"/>
</dbReference>
<dbReference type="Ensembl" id="ENSSHAT00000015355.2">
    <property type="protein sequence ID" value="ENSSHAP00000042584.1"/>
    <property type="gene ID" value="ENSSHAG00000012985.2"/>
</dbReference>
<dbReference type="AlphaFoldDB" id="A0A7N4PVL1"/>
<accession>A0A7N4PVL1</accession>
<keyword evidence="3" id="KW-1185">Reference proteome</keyword>
<organism evidence="2 3">
    <name type="scientific">Sarcophilus harrisii</name>
    <name type="common">Tasmanian devil</name>
    <name type="synonym">Sarcophilus laniarius</name>
    <dbReference type="NCBI Taxonomy" id="9305"/>
    <lineage>
        <taxon>Eukaryota</taxon>
        <taxon>Metazoa</taxon>
        <taxon>Chordata</taxon>
        <taxon>Craniata</taxon>
        <taxon>Vertebrata</taxon>
        <taxon>Euteleostomi</taxon>
        <taxon>Mammalia</taxon>
        <taxon>Metatheria</taxon>
        <taxon>Dasyuromorphia</taxon>
        <taxon>Dasyuridae</taxon>
        <taxon>Sarcophilus</taxon>
    </lineage>
</organism>
<reference evidence="2" key="2">
    <citation type="submission" date="2025-08" db="UniProtKB">
        <authorList>
            <consortium name="Ensembl"/>
        </authorList>
    </citation>
    <scope>IDENTIFICATION</scope>
</reference>